<dbReference type="Gene3D" id="3.90.75.20">
    <property type="match status" value="1"/>
</dbReference>
<evidence type="ECO:0008006" key="2">
    <source>
        <dbReference type="Google" id="ProtNLM"/>
    </source>
</evidence>
<reference evidence="1" key="1">
    <citation type="journal article" date="2020" name="Nature">
        <title>Giant virus diversity and host interactions through global metagenomics.</title>
        <authorList>
            <person name="Schulz F."/>
            <person name="Roux S."/>
            <person name="Paez-Espino D."/>
            <person name="Jungbluth S."/>
            <person name="Walsh D.A."/>
            <person name="Denef V.J."/>
            <person name="McMahon K.D."/>
            <person name="Konstantinidis K.T."/>
            <person name="Eloe-Fadrosh E.A."/>
            <person name="Kyrpides N.C."/>
            <person name="Woyke T."/>
        </authorList>
    </citation>
    <scope>NUCLEOTIDE SEQUENCE</scope>
    <source>
        <strain evidence="1">GVMAG-M-3300023184-17</strain>
    </source>
</reference>
<organism evidence="1">
    <name type="scientific">viral metagenome</name>
    <dbReference type="NCBI Taxonomy" id="1070528"/>
    <lineage>
        <taxon>unclassified sequences</taxon>
        <taxon>metagenomes</taxon>
        <taxon>organismal metagenomes</taxon>
    </lineage>
</organism>
<name>A0A6C0HXY6_9ZZZZ</name>
<proteinExistence type="predicted"/>
<protein>
    <recommendedName>
        <fullName evidence="2">HNH nuclease domain-containing protein</fullName>
    </recommendedName>
</protein>
<dbReference type="EMBL" id="MN740041">
    <property type="protein sequence ID" value="QHT85280.1"/>
    <property type="molecule type" value="Genomic_DNA"/>
</dbReference>
<sequence>MKELTIENTLLRVYENGEVERLFKSGLWKLVNNSSNHSQGYNVILIQKRQYMRSRIMAMTYLNLDVNKKILMHHKDGNRLNCALSNLTIESHQSIRHK</sequence>
<dbReference type="AlphaFoldDB" id="A0A6C0HXY6"/>
<accession>A0A6C0HXY6</accession>
<dbReference type="InterPro" id="IPR044925">
    <property type="entry name" value="His-Me_finger_sf"/>
</dbReference>
<dbReference type="SUPFAM" id="SSF54060">
    <property type="entry name" value="His-Me finger endonucleases"/>
    <property type="match status" value="1"/>
</dbReference>
<evidence type="ECO:0000313" key="1">
    <source>
        <dbReference type="EMBL" id="QHT85280.1"/>
    </source>
</evidence>